<dbReference type="SUPFAM" id="SSF109604">
    <property type="entry name" value="HD-domain/PDEase-like"/>
    <property type="match status" value="1"/>
</dbReference>
<feature type="region of interest" description="Disordered" evidence="1">
    <location>
        <begin position="235"/>
        <end position="259"/>
    </location>
</feature>
<dbReference type="AlphaFoldDB" id="A0A6N2R8Y1"/>
<dbReference type="InterPro" id="IPR009218">
    <property type="entry name" value="HD_phosphohydro"/>
</dbReference>
<gene>
    <name evidence="2" type="ORF">AOLFYP35_00200</name>
</gene>
<evidence type="ECO:0000313" key="2">
    <source>
        <dbReference type="EMBL" id="VYS76551.1"/>
    </source>
</evidence>
<sequence>MGADAPQWLFSSFVDAMQEIGASAPIPLLEAEARDLISRWNAKGRILHNTRHLIKTLARIDEIASTAHDPEVLRVALWYQGAVLNRSFDVFQRGTDSDEQEFSALYHARSRMETLGLNEDVISRIQELMMALFTHRADPSDMDAQVLIDADLGMLAASPQDFKRFRESLREECPDLCDTDYVRARRLAIKKILAREQIFHSPLALAWEETARANLEAESAKLARVLKACAPDADLNESEEDFEPEEHQETLSSDTPASGTMIIRRRHLNIKSHAEPFDSVDTPSVPSESLPSAVVELPKSTLSVDSDEFATDEAAGVPVTPASLGSGAEASVSAQAPSNATSDSAEESAGDTVPVSPTLPPENTETPALGIPSGEAAPTPSGMAEPSSQHVSLPSTVHTPLPGIAAESPSRRSAVDDDDTSSLESALDDLDIPTPPPLS</sequence>
<dbReference type="EMBL" id="CACRSM010000002">
    <property type="protein sequence ID" value="VYS76551.1"/>
    <property type="molecule type" value="Genomic_DNA"/>
</dbReference>
<name>A0A6N2R8Y1_9ACTO</name>
<feature type="compositionally biased region" description="Polar residues" evidence="1">
    <location>
        <begin position="386"/>
        <end position="398"/>
    </location>
</feature>
<feature type="compositionally biased region" description="Polar residues" evidence="1">
    <location>
        <begin position="332"/>
        <end position="343"/>
    </location>
</feature>
<dbReference type="PANTHER" id="PTHR21174">
    <property type="match status" value="1"/>
</dbReference>
<proteinExistence type="predicted"/>
<feature type="compositionally biased region" description="Acidic residues" evidence="1">
    <location>
        <begin position="416"/>
        <end position="431"/>
    </location>
</feature>
<dbReference type="PANTHER" id="PTHR21174:SF0">
    <property type="entry name" value="HD PHOSPHOHYDROLASE FAMILY PROTEIN-RELATED"/>
    <property type="match status" value="1"/>
</dbReference>
<protein>
    <submittedName>
        <fullName evidence="2">Uncharacterized protein</fullName>
    </submittedName>
</protein>
<organism evidence="2">
    <name type="scientific">Schaalia odontolytica</name>
    <dbReference type="NCBI Taxonomy" id="1660"/>
    <lineage>
        <taxon>Bacteria</taxon>
        <taxon>Bacillati</taxon>
        <taxon>Actinomycetota</taxon>
        <taxon>Actinomycetes</taxon>
        <taxon>Actinomycetales</taxon>
        <taxon>Actinomycetaceae</taxon>
        <taxon>Schaalia</taxon>
    </lineage>
</organism>
<evidence type="ECO:0000256" key="1">
    <source>
        <dbReference type="SAM" id="MobiDB-lite"/>
    </source>
</evidence>
<accession>A0A6N2R8Y1</accession>
<reference evidence="2" key="1">
    <citation type="submission" date="2019-11" db="EMBL/GenBank/DDBJ databases">
        <authorList>
            <person name="Feng L."/>
        </authorList>
    </citation>
    <scope>NUCLEOTIDE SEQUENCE</scope>
    <source>
        <strain evidence="2">AodontolyticusLFYP35</strain>
    </source>
</reference>
<feature type="compositionally biased region" description="Acidic residues" evidence="1">
    <location>
        <begin position="235"/>
        <end position="246"/>
    </location>
</feature>
<feature type="region of interest" description="Disordered" evidence="1">
    <location>
        <begin position="317"/>
        <end position="439"/>
    </location>
</feature>